<keyword evidence="3" id="KW-1185">Reference proteome</keyword>
<accession>A0A850T5R0</accession>
<comment type="caution">
    <text evidence="2">The sequence shown here is derived from an EMBL/GenBank/DDBJ whole genome shotgun (WGS) entry which is preliminary data.</text>
</comment>
<dbReference type="EMBL" id="JACADJ010000002">
    <property type="protein sequence ID" value="NWH03587.1"/>
    <property type="molecule type" value="Genomic_DNA"/>
</dbReference>
<dbReference type="Gene3D" id="3.40.30.80">
    <property type="match status" value="1"/>
</dbReference>
<reference evidence="2 3" key="1">
    <citation type="submission" date="2020-06" db="EMBL/GenBank/DDBJ databases">
        <title>High-quality draft genome of sulfate reducer Desulfobacter latus type strain AcrS2 isolated from marine sediment.</title>
        <authorList>
            <person name="Hoppe M."/>
            <person name="Larsen C.K."/>
            <person name="Marshall I.P.G."/>
            <person name="Schramm A."/>
            <person name="Marietou A.G."/>
        </authorList>
    </citation>
    <scope>NUCLEOTIDE SEQUENCE [LARGE SCALE GENOMIC DNA]</scope>
    <source>
        <strain evidence="2 3">AcRS2</strain>
    </source>
</reference>
<dbReference type="InterPro" id="IPR016024">
    <property type="entry name" value="ARM-type_fold"/>
</dbReference>
<sequence length="321" mass="35426">MDNTTKEQIKAWTPLGRPTLGIADTEHPEQKTFKAFARQWQEISDSISWTPSNRPADLPGFFLKKNILYSALPLERELSPFLKGLNALDKPNPGDGIQKTLDNIEAPCRLTLYIALQCPHCPGMVERLIPLAGACENIHLHIIDGSLFPEKAQKDKVMSAPCLILDDDAARWTGAVTEEEILDMIVNKESMDLDTMALKTILEDGRAEWITGQMLAADRLFKGFSGLLLHDTWSVRLGAMVVVEALAEEAPALCAELEKILIEAFSTKDVPVQGDILYALGEIGTPDTRDWIAAHQAALSHEDLKDAAADAIQSIEDRFSL</sequence>
<dbReference type="SUPFAM" id="SSF52833">
    <property type="entry name" value="Thioredoxin-like"/>
    <property type="match status" value="1"/>
</dbReference>
<evidence type="ECO:0000259" key="1">
    <source>
        <dbReference type="Pfam" id="PF13192"/>
    </source>
</evidence>
<dbReference type="SUPFAM" id="SSF48371">
    <property type="entry name" value="ARM repeat"/>
    <property type="match status" value="1"/>
</dbReference>
<feature type="domain" description="Thioredoxin-like fold" evidence="1">
    <location>
        <begin position="115"/>
        <end position="185"/>
    </location>
</feature>
<name>A0A850T5R0_9BACT</name>
<gene>
    <name evidence="2" type="ORF">HXW94_01020</name>
</gene>
<evidence type="ECO:0000313" key="2">
    <source>
        <dbReference type="EMBL" id="NWH03587.1"/>
    </source>
</evidence>
<organism evidence="2 3">
    <name type="scientific">Desulfobacter latus</name>
    <dbReference type="NCBI Taxonomy" id="2292"/>
    <lineage>
        <taxon>Bacteria</taxon>
        <taxon>Pseudomonadati</taxon>
        <taxon>Thermodesulfobacteriota</taxon>
        <taxon>Desulfobacteria</taxon>
        <taxon>Desulfobacterales</taxon>
        <taxon>Desulfobacteraceae</taxon>
        <taxon>Desulfobacter</taxon>
    </lineage>
</organism>
<dbReference type="AlphaFoldDB" id="A0A850T5R0"/>
<dbReference type="RefSeq" id="WP_178365031.1">
    <property type="nucleotide sequence ID" value="NZ_JACADJ010000002.1"/>
</dbReference>
<protein>
    <submittedName>
        <fullName evidence="2">Thioredoxin family protein</fullName>
    </submittedName>
</protein>
<dbReference type="InterPro" id="IPR036249">
    <property type="entry name" value="Thioredoxin-like_sf"/>
</dbReference>
<dbReference type="Gene3D" id="1.25.10.10">
    <property type="entry name" value="Leucine-rich Repeat Variant"/>
    <property type="match status" value="1"/>
</dbReference>
<dbReference type="Proteomes" id="UP000553343">
    <property type="component" value="Unassembled WGS sequence"/>
</dbReference>
<proteinExistence type="predicted"/>
<dbReference type="PANTHER" id="PTHR37170:SF1">
    <property type="entry name" value="GLUTAREDOXIN-LIKE PROTEIN"/>
    <property type="match status" value="1"/>
</dbReference>
<dbReference type="Pfam" id="PF13192">
    <property type="entry name" value="Thioredoxin_3"/>
    <property type="match status" value="1"/>
</dbReference>
<dbReference type="PANTHER" id="PTHR37170">
    <property type="entry name" value="GLUTAREDOXIN-RELATED"/>
    <property type="match status" value="1"/>
</dbReference>
<dbReference type="InterPro" id="IPR012336">
    <property type="entry name" value="Thioredoxin-like_fold"/>
</dbReference>
<dbReference type="InterPro" id="IPR011989">
    <property type="entry name" value="ARM-like"/>
</dbReference>
<evidence type="ECO:0000313" key="3">
    <source>
        <dbReference type="Proteomes" id="UP000553343"/>
    </source>
</evidence>